<evidence type="ECO:0000313" key="1">
    <source>
        <dbReference type="EMBL" id="CAG8746211.1"/>
    </source>
</evidence>
<dbReference type="EMBL" id="CAJVPP010022999">
    <property type="protein sequence ID" value="CAG8746211.1"/>
    <property type="molecule type" value="Genomic_DNA"/>
</dbReference>
<feature type="non-terminal residue" evidence="1">
    <location>
        <position position="1"/>
    </location>
</feature>
<comment type="caution">
    <text evidence="1">The sequence shown here is derived from an EMBL/GenBank/DDBJ whole genome shotgun (WGS) entry which is preliminary data.</text>
</comment>
<protein>
    <submittedName>
        <fullName evidence="1">3604_t:CDS:1</fullName>
    </submittedName>
</protein>
<feature type="non-terminal residue" evidence="1">
    <location>
        <position position="52"/>
    </location>
</feature>
<accession>A0A9N9NMY0</accession>
<dbReference type="AlphaFoldDB" id="A0A9N9NMY0"/>
<gene>
    <name evidence="1" type="ORF">FMOSSE_LOCUS16408</name>
</gene>
<organism evidence="1 2">
    <name type="scientific">Funneliformis mosseae</name>
    <name type="common">Endomycorrhizal fungus</name>
    <name type="synonym">Glomus mosseae</name>
    <dbReference type="NCBI Taxonomy" id="27381"/>
    <lineage>
        <taxon>Eukaryota</taxon>
        <taxon>Fungi</taxon>
        <taxon>Fungi incertae sedis</taxon>
        <taxon>Mucoromycota</taxon>
        <taxon>Glomeromycotina</taxon>
        <taxon>Glomeromycetes</taxon>
        <taxon>Glomerales</taxon>
        <taxon>Glomeraceae</taxon>
        <taxon>Funneliformis</taxon>
    </lineage>
</organism>
<proteinExistence type="predicted"/>
<name>A0A9N9NMY0_FUNMO</name>
<dbReference type="Proteomes" id="UP000789375">
    <property type="component" value="Unassembled WGS sequence"/>
</dbReference>
<keyword evidence="2" id="KW-1185">Reference proteome</keyword>
<sequence length="52" mass="6198">QDKVPINTARFCELRAIYRVGENANTIVEDRDNNKRKYIDDNDLCKRIKKFP</sequence>
<evidence type="ECO:0000313" key="2">
    <source>
        <dbReference type="Proteomes" id="UP000789375"/>
    </source>
</evidence>
<reference evidence="1" key="1">
    <citation type="submission" date="2021-06" db="EMBL/GenBank/DDBJ databases">
        <authorList>
            <person name="Kallberg Y."/>
            <person name="Tangrot J."/>
            <person name="Rosling A."/>
        </authorList>
    </citation>
    <scope>NUCLEOTIDE SEQUENCE</scope>
    <source>
        <strain evidence="1">87-6 pot B 2015</strain>
    </source>
</reference>